<evidence type="ECO:0000313" key="4">
    <source>
        <dbReference type="Proteomes" id="UP000064525"/>
    </source>
</evidence>
<dbReference type="EMBL" id="JRPF02000012">
    <property type="protein sequence ID" value="TLD77969.1"/>
    <property type="molecule type" value="Genomic_DNA"/>
</dbReference>
<dbReference type="EMBL" id="LN907858">
    <property type="protein sequence ID" value="CUU39951.1"/>
    <property type="molecule type" value="Genomic_DNA"/>
</dbReference>
<dbReference type="AlphaFoldDB" id="A0A0S4PUE4"/>
<reference evidence="2 3" key="1">
    <citation type="journal article" date="2014" name="Genome Announc.">
        <title>Draft genome sequences of eight enterohepatic helicobacter species isolated from both laboratory and wild rodents.</title>
        <authorList>
            <person name="Sheh A."/>
            <person name="Shen Z."/>
            <person name="Fox J.G."/>
        </authorList>
    </citation>
    <scope>NUCLEOTIDE SEQUENCE [LARGE SCALE GENOMIC DNA]</scope>
    <source>
        <strain evidence="2 3">MIT 98-6810</strain>
    </source>
</reference>
<reference evidence="1" key="3">
    <citation type="submission" date="2015-11" db="EMBL/GenBank/DDBJ databases">
        <authorList>
            <person name="Zhang Y."/>
            <person name="Guo Z."/>
        </authorList>
    </citation>
    <scope>NUCLEOTIDE SEQUENCE</scope>
    <source>
        <strain evidence="1">1</strain>
    </source>
</reference>
<dbReference type="KEGG" id="hty:BN2458_PEG1066"/>
<dbReference type="PATRIC" id="fig|76936.10.peg.1041"/>
<evidence type="ECO:0000313" key="2">
    <source>
        <dbReference type="EMBL" id="TLD77969.1"/>
    </source>
</evidence>
<accession>A0A0S4PUE4</accession>
<reference evidence="4" key="2">
    <citation type="submission" date="2015-11" db="EMBL/GenBank/DDBJ databases">
        <authorList>
            <person name="Anvar S.Y."/>
        </authorList>
    </citation>
    <scope>NUCLEOTIDE SEQUENCE [LARGE SCALE GENOMIC DNA]</scope>
</reference>
<sequence length="231" mass="26720">MFFRICVVLLWSLGVVYAARPMITDDARVVDKRSCQLETWGLYDGTIGEYWAVPGCNMFWNLEISMGVMISNAPINGIEERFRTQQLVMGAKKIFNDLEEKGYAYGVVIGNTYNFLYSKYRNDHYIYLPVSAAFLDNTLLLHSNFGYRLKRNENEPHIYHIGLGLEQQVSQRLWVLGEGLYERTDDLKFQIGLRIWLLQDRIQLDGTYGNAFKGGQSWVSLGLRFLSPELF</sequence>
<evidence type="ECO:0000313" key="1">
    <source>
        <dbReference type="EMBL" id="CUU39951.1"/>
    </source>
</evidence>
<protein>
    <recommendedName>
        <fullName evidence="5">Outer membrane beta-barrel protein</fullName>
    </recommendedName>
</protein>
<keyword evidence="3" id="KW-1185">Reference proteome</keyword>
<dbReference type="Proteomes" id="UP000064525">
    <property type="component" value="Chromosome I"/>
</dbReference>
<evidence type="ECO:0000313" key="3">
    <source>
        <dbReference type="Proteomes" id="UP000029925"/>
    </source>
</evidence>
<name>A0A0S4PUE4_9HELI</name>
<dbReference type="OrthoDB" id="8526647at2"/>
<dbReference type="STRING" id="76936.BN2458_PEG1066"/>
<dbReference type="GeneID" id="78151285"/>
<dbReference type="Proteomes" id="UP000029925">
    <property type="component" value="Unassembled WGS sequence"/>
</dbReference>
<dbReference type="RefSeq" id="WP_034327955.1">
    <property type="nucleotide sequence ID" value="NZ_CAJTQN010000007.1"/>
</dbReference>
<evidence type="ECO:0008006" key="5">
    <source>
        <dbReference type="Google" id="ProtNLM"/>
    </source>
</evidence>
<proteinExistence type="predicted"/>
<organism evidence="1 4">
    <name type="scientific">Helicobacter typhlonius</name>
    <dbReference type="NCBI Taxonomy" id="76936"/>
    <lineage>
        <taxon>Bacteria</taxon>
        <taxon>Pseudomonadati</taxon>
        <taxon>Campylobacterota</taxon>
        <taxon>Epsilonproteobacteria</taxon>
        <taxon>Campylobacterales</taxon>
        <taxon>Helicobacteraceae</taxon>
        <taxon>Helicobacter</taxon>
    </lineage>
</organism>
<gene>
    <name evidence="1" type="ORF">BN2458_PEG1066</name>
    <name evidence="2" type="ORF">LS75_008320</name>
</gene>